<keyword evidence="3" id="KW-0732">Signal</keyword>
<organism evidence="5 6">
    <name type="scientific">Ambrosiozyma monospora</name>
    <name type="common">Yeast</name>
    <name type="synonym">Endomycopsis monosporus</name>
    <dbReference type="NCBI Taxonomy" id="43982"/>
    <lineage>
        <taxon>Eukaryota</taxon>
        <taxon>Fungi</taxon>
        <taxon>Dikarya</taxon>
        <taxon>Ascomycota</taxon>
        <taxon>Saccharomycotina</taxon>
        <taxon>Pichiomycetes</taxon>
        <taxon>Pichiales</taxon>
        <taxon>Pichiaceae</taxon>
        <taxon>Ambrosiozyma</taxon>
    </lineage>
</organism>
<evidence type="ECO:0000256" key="2">
    <source>
        <dbReference type="ARBA" id="ARBA00023180"/>
    </source>
</evidence>
<dbReference type="Proteomes" id="UP001165063">
    <property type="component" value="Unassembled WGS sequence"/>
</dbReference>
<comment type="caution">
    <text evidence="5">The sequence shown here is derived from an EMBL/GenBank/DDBJ whole genome shotgun (WGS) entry which is preliminary data.</text>
</comment>
<keyword evidence="6" id="KW-1185">Reference proteome</keyword>
<evidence type="ECO:0000259" key="4">
    <source>
        <dbReference type="Pfam" id="PF00149"/>
    </source>
</evidence>
<protein>
    <submittedName>
        <fullName evidence="5">Unnamed protein product</fullName>
    </submittedName>
</protein>
<feature type="signal peptide" evidence="3">
    <location>
        <begin position="1"/>
        <end position="20"/>
    </location>
</feature>
<dbReference type="GO" id="GO:0046872">
    <property type="term" value="F:metal ion binding"/>
    <property type="evidence" value="ECO:0007669"/>
    <property type="project" value="UniProtKB-KW"/>
</dbReference>
<dbReference type="InterPro" id="IPR041805">
    <property type="entry name" value="ASMase/PPN1_MPP"/>
</dbReference>
<evidence type="ECO:0000313" key="6">
    <source>
        <dbReference type="Proteomes" id="UP001165063"/>
    </source>
</evidence>
<dbReference type="OrthoDB" id="282973at2759"/>
<name>A0A9W6Z5C6_AMBMO</name>
<feature type="domain" description="Calcineurin-like phosphoesterase" evidence="4">
    <location>
        <begin position="304"/>
        <end position="509"/>
    </location>
</feature>
<dbReference type="AlphaFoldDB" id="A0A9W6Z5C6"/>
<dbReference type="PANTHER" id="PTHR10340">
    <property type="entry name" value="SPHINGOMYELIN PHOSPHODIESTERASE"/>
    <property type="match status" value="1"/>
</dbReference>
<dbReference type="GO" id="GO:0008081">
    <property type="term" value="F:phosphoric diester hydrolase activity"/>
    <property type="evidence" value="ECO:0007669"/>
    <property type="project" value="TreeGrafter"/>
</dbReference>
<dbReference type="PANTHER" id="PTHR10340:SF27">
    <property type="entry name" value="ACL091CP"/>
    <property type="match status" value="1"/>
</dbReference>
<gene>
    <name evidence="5" type="ORF">Amon01_000864700</name>
</gene>
<feature type="chain" id="PRO_5040820890" evidence="3">
    <location>
        <begin position="21"/>
        <end position="678"/>
    </location>
</feature>
<proteinExistence type="predicted"/>
<dbReference type="GO" id="GO:0005576">
    <property type="term" value="C:extracellular region"/>
    <property type="evidence" value="ECO:0007669"/>
    <property type="project" value="UniProtKB-SubCell"/>
</dbReference>
<keyword evidence="2" id="KW-0325">Glycoprotein</keyword>
<dbReference type="CDD" id="cd00842">
    <property type="entry name" value="MPP_ASMase"/>
    <property type="match status" value="1"/>
</dbReference>
<sequence length="678" mass="77040">MVSSSLKLVTLLLLAITSQAAVTRTIPEEQQKNELEQSLNNAIPPAPLSDDAIVNSTLHSLYAIGNNTELTKCEKCTTRLTLGKSLALTRPDLIPEIWSEWCIGEGKTSASTCKSTYNRNTVVSSNTGTNFANMLTLMDVTSLDAEYYCYYKESKACALPKTPNFDISHMWPEKPEKAYVAPEPSNDTFNVLHISDFHIELDYTVGAEANCSSSMCCTPHSKNKLEVPEGYNFEEGLGLNDDEVSGLNFYDLQQGDDGQWAKGEWIGANKSVWEPAYAFGHYECDAPEILINSSLHSIADFQAANNLSFDFSIFTGDLVDHDELKYTGYQMTVDSEEIVFRDIKQKLQDIPVYAVMGNHDTFPYGEIASEKSGFSNLFDWNAELMAEMWYDLEWLDAEEAQMVRTHYTGFSVTTKRGLKVISLNSNCWYMKNHYLYANITGDPDQFGQFEFLIDELVESEANDQRVWIIWHIPVSTSETLPIPAKIWTDIIERFSPYTIAAMFNGHTHRDEFSLLYKGNGTDSSAKTEDNLINFSWIEQAVTPWVENNPGWRYYTVDTETFSVMDSFNYYTKLNETFYNSGDAPVWEFEYSARDAYGVQDWPANAPLNATFWHKVAELMHTDKQSLQTYESFAKRFSPFTSNCVDSSDCDYDWCYVTSFTNEQLQNCYKAENVTAPSY</sequence>
<evidence type="ECO:0000313" key="5">
    <source>
        <dbReference type="EMBL" id="GMG58470.1"/>
    </source>
</evidence>
<dbReference type="InterPro" id="IPR004843">
    <property type="entry name" value="Calcineurin-like_PHP"/>
</dbReference>
<dbReference type="Gene3D" id="3.60.21.10">
    <property type="match status" value="1"/>
</dbReference>
<evidence type="ECO:0000256" key="1">
    <source>
        <dbReference type="ARBA" id="ARBA00022801"/>
    </source>
</evidence>
<reference evidence="5" key="1">
    <citation type="submission" date="2023-04" db="EMBL/GenBank/DDBJ databases">
        <title>Ambrosiozyma monospora NBRC 1965.</title>
        <authorList>
            <person name="Ichikawa N."/>
            <person name="Sato H."/>
            <person name="Tonouchi N."/>
        </authorList>
    </citation>
    <scope>NUCLEOTIDE SEQUENCE</scope>
    <source>
        <strain evidence="5">NBRC 1965</strain>
    </source>
</reference>
<dbReference type="EMBL" id="BSXU01008090">
    <property type="protein sequence ID" value="GMG58470.1"/>
    <property type="molecule type" value="Genomic_DNA"/>
</dbReference>
<dbReference type="Pfam" id="PF00149">
    <property type="entry name" value="Metallophos"/>
    <property type="match status" value="1"/>
</dbReference>
<accession>A0A9W6Z5C6</accession>
<dbReference type="InterPro" id="IPR029052">
    <property type="entry name" value="Metallo-depent_PP-like"/>
</dbReference>
<evidence type="ECO:0000256" key="3">
    <source>
        <dbReference type="SAM" id="SignalP"/>
    </source>
</evidence>
<dbReference type="SUPFAM" id="SSF56300">
    <property type="entry name" value="Metallo-dependent phosphatases"/>
    <property type="match status" value="1"/>
</dbReference>
<keyword evidence="1" id="KW-0378">Hydrolase</keyword>